<protein>
    <submittedName>
        <fullName evidence="2">Uncharacterized protein</fullName>
    </submittedName>
</protein>
<accession>A0A6J4T246</accession>
<organism evidence="2">
    <name type="scientific">uncultured Solirubrobacteraceae bacterium</name>
    <dbReference type="NCBI Taxonomy" id="1162706"/>
    <lineage>
        <taxon>Bacteria</taxon>
        <taxon>Bacillati</taxon>
        <taxon>Actinomycetota</taxon>
        <taxon>Thermoleophilia</taxon>
        <taxon>Solirubrobacterales</taxon>
        <taxon>Solirubrobacteraceae</taxon>
        <taxon>environmental samples</taxon>
    </lineage>
</organism>
<feature type="non-terminal residue" evidence="2">
    <location>
        <position position="173"/>
    </location>
</feature>
<feature type="compositionally biased region" description="Basic residues" evidence="1">
    <location>
        <begin position="32"/>
        <end position="58"/>
    </location>
</feature>
<feature type="compositionally biased region" description="Basic residues" evidence="1">
    <location>
        <begin position="105"/>
        <end position="117"/>
    </location>
</feature>
<feature type="compositionally biased region" description="Basic and acidic residues" evidence="1">
    <location>
        <begin position="59"/>
        <end position="74"/>
    </location>
</feature>
<name>A0A6J4T246_9ACTN</name>
<sequence length="173" mass="20349">ARHDDHPTQHHHRRSAARHLADRPGPFDRRLRGPRHGAPVRHRAGPLHRLRRRHHRDAGRRSCLGDDPRREPDHRPRRARRGPALVAVPRRRRLAGDALRDGALRRRGGRHGPRRRPPGAQGHRERHRARWPRARDRHRPHRHGAARDRGRGRAALRPDAGPARRRRLRRSRL</sequence>
<dbReference type="AlphaFoldDB" id="A0A6J4T246"/>
<evidence type="ECO:0000313" key="2">
    <source>
        <dbReference type="EMBL" id="CAA9511217.1"/>
    </source>
</evidence>
<evidence type="ECO:0000256" key="1">
    <source>
        <dbReference type="SAM" id="MobiDB-lite"/>
    </source>
</evidence>
<feature type="compositionally biased region" description="Basic residues" evidence="1">
    <location>
        <begin position="163"/>
        <end position="173"/>
    </location>
</feature>
<proteinExistence type="predicted"/>
<gene>
    <name evidence="2" type="ORF">AVDCRST_MAG67-2742</name>
</gene>
<feature type="region of interest" description="Disordered" evidence="1">
    <location>
        <begin position="1"/>
        <end position="173"/>
    </location>
</feature>
<feature type="non-terminal residue" evidence="2">
    <location>
        <position position="1"/>
    </location>
</feature>
<reference evidence="2" key="1">
    <citation type="submission" date="2020-02" db="EMBL/GenBank/DDBJ databases">
        <authorList>
            <person name="Meier V. D."/>
        </authorList>
    </citation>
    <scope>NUCLEOTIDE SEQUENCE</scope>
    <source>
        <strain evidence="2">AVDCRST_MAG67</strain>
    </source>
</reference>
<feature type="compositionally biased region" description="Basic and acidic residues" evidence="1">
    <location>
        <begin position="19"/>
        <end position="31"/>
    </location>
</feature>
<dbReference type="EMBL" id="CADCVQ010000115">
    <property type="protein sequence ID" value="CAA9511217.1"/>
    <property type="molecule type" value="Genomic_DNA"/>
</dbReference>
<feature type="compositionally biased region" description="Basic residues" evidence="1">
    <location>
        <begin position="124"/>
        <end position="144"/>
    </location>
</feature>
<feature type="compositionally biased region" description="Basic and acidic residues" evidence="1">
    <location>
        <begin position="94"/>
        <end position="104"/>
    </location>
</feature>